<comment type="caution">
    <text evidence="1">The sequence shown here is derived from an EMBL/GenBank/DDBJ whole genome shotgun (WGS) entry which is preliminary data.</text>
</comment>
<organism evidence="1 2">
    <name type="scientific">Pseudomassariella vexata</name>
    <dbReference type="NCBI Taxonomy" id="1141098"/>
    <lineage>
        <taxon>Eukaryota</taxon>
        <taxon>Fungi</taxon>
        <taxon>Dikarya</taxon>
        <taxon>Ascomycota</taxon>
        <taxon>Pezizomycotina</taxon>
        <taxon>Sordariomycetes</taxon>
        <taxon>Xylariomycetidae</taxon>
        <taxon>Amphisphaeriales</taxon>
        <taxon>Pseudomassariaceae</taxon>
        <taxon>Pseudomassariella</taxon>
    </lineage>
</organism>
<dbReference type="InParanoid" id="A0A1Y2EL95"/>
<name>A0A1Y2EL95_9PEZI</name>
<dbReference type="AlphaFoldDB" id="A0A1Y2EL95"/>
<evidence type="ECO:0000313" key="2">
    <source>
        <dbReference type="Proteomes" id="UP000193689"/>
    </source>
</evidence>
<reference evidence="1 2" key="1">
    <citation type="submission" date="2016-07" db="EMBL/GenBank/DDBJ databases">
        <title>Pervasive Adenine N6-methylation of Active Genes in Fungi.</title>
        <authorList>
            <consortium name="DOE Joint Genome Institute"/>
            <person name="Mondo S.J."/>
            <person name="Dannebaum R.O."/>
            <person name="Kuo R.C."/>
            <person name="Labutti K."/>
            <person name="Haridas S."/>
            <person name="Kuo A."/>
            <person name="Salamov A."/>
            <person name="Ahrendt S.R."/>
            <person name="Lipzen A."/>
            <person name="Sullivan W."/>
            <person name="Andreopoulos W.B."/>
            <person name="Clum A."/>
            <person name="Lindquist E."/>
            <person name="Daum C."/>
            <person name="Ramamoorthy G.K."/>
            <person name="Gryganskyi A."/>
            <person name="Culley D."/>
            <person name="Magnuson J.K."/>
            <person name="James T.Y."/>
            <person name="O'Malley M.A."/>
            <person name="Stajich J.E."/>
            <person name="Spatafora J.W."/>
            <person name="Visel A."/>
            <person name="Grigoriev I.V."/>
        </authorList>
    </citation>
    <scope>NUCLEOTIDE SEQUENCE [LARGE SCALE GENOMIC DNA]</scope>
    <source>
        <strain evidence="1 2">CBS 129021</strain>
    </source>
</reference>
<keyword evidence="2" id="KW-1185">Reference proteome</keyword>
<dbReference type="GeneID" id="63779058"/>
<proteinExistence type="predicted"/>
<dbReference type="Proteomes" id="UP000193689">
    <property type="component" value="Unassembled WGS sequence"/>
</dbReference>
<dbReference type="EMBL" id="MCFJ01000001">
    <property type="protein sequence ID" value="ORY72064.1"/>
    <property type="molecule type" value="Genomic_DNA"/>
</dbReference>
<dbReference type="RefSeq" id="XP_040721656.1">
    <property type="nucleotide sequence ID" value="XM_040862846.1"/>
</dbReference>
<sequence>MTYASQIRELTIDLSLLTGDKAYRITKQAQHGTHADLPVVIAVPAVLKGSTTDNPMTTGVPDYKFTMLSDLRMALLTAVKPTLHKMDKTDESAGSYYIETQRPSGPNRFEAPCTLADVTDQTRLLDEYNDTTGVIEGYRMVQSAMGAKVYTWSYRRLKATSPLVSTHSGVTGRPPAGRKPWFDELWNSSLSNKSNHIVWICKYTGEECLICLPSICFMLGAEPKAYPQGHP</sequence>
<evidence type="ECO:0000313" key="1">
    <source>
        <dbReference type="EMBL" id="ORY72064.1"/>
    </source>
</evidence>
<gene>
    <name evidence="1" type="ORF">BCR38DRAFT_470873</name>
</gene>
<protein>
    <submittedName>
        <fullName evidence="1">Uncharacterized protein</fullName>
    </submittedName>
</protein>
<accession>A0A1Y2EL95</accession>